<feature type="compositionally biased region" description="Basic and acidic residues" evidence="4">
    <location>
        <begin position="471"/>
        <end position="483"/>
    </location>
</feature>
<dbReference type="InterPro" id="IPR047252">
    <property type="entry name" value="TP53BP1-like"/>
</dbReference>
<dbReference type="EMBL" id="JAEOAQ010000007">
    <property type="protein sequence ID" value="KAG5417742.1"/>
    <property type="molecule type" value="Genomic_DNA"/>
</dbReference>
<dbReference type="InterPro" id="IPR047249">
    <property type="entry name" value="BRCT_p53bp1-like_rpt1"/>
</dbReference>
<keyword evidence="2" id="KW-0227">DNA damage</keyword>
<feature type="compositionally biased region" description="Polar residues" evidence="4">
    <location>
        <begin position="36"/>
        <end position="57"/>
    </location>
</feature>
<evidence type="ECO:0000256" key="4">
    <source>
        <dbReference type="SAM" id="MobiDB-lite"/>
    </source>
</evidence>
<name>A0A8H8DA25_9ASCO</name>
<feature type="region of interest" description="Disordered" evidence="4">
    <location>
        <begin position="164"/>
        <end position="202"/>
    </location>
</feature>
<dbReference type="PANTHER" id="PTHR15321">
    <property type="entry name" value="TUMOR SUPPRESSOR P53-BINDING PROTEIN 1"/>
    <property type="match status" value="1"/>
</dbReference>
<evidence type="ECO:0000313" key="7">
    <source>
        <dbReference type="EMBL" id="KAG5417742.1"/>
    </source>
</evidence>
<sequence>MSHNTRSKTYQSVHIPNGEDSYETNTSLLANDDSIENTSPAQQSQPGEINSNKNYSFEETYVDEEDEEDDEEEEHRQYYEDQQSSTQILGSRRSRNNYSQDTQAINDDDNEVISMDIEGNSTQKSKSNHSDANGAEQLHTQDSDELPTQLKFNVLADTQLISREEESAPRGEETLHRLSDLKDTQVISNGPRESLSQLADTQPINIPTRQQLDRSKSRYDDLGETQVIIRRRHQNLPDTQVISHDTQQLNFEDSESQTANNRSLPYKALADTQVITKLNTISSQEDSIAEENPFIDLTSQAHQVEPNYHDQVSHRQVIHTQDEPETSLSLSKPNTLEIQTDDERDSSHVKEEEEEEEGSKDAAILDDLKEEIDSRSNQQKRRLPHSPFKIKRSKTANIGSYGDDYGGHHHQQQHHYSASTPGDRTQLRNYSEPLVFASPFEKTFLASSSSPSKKIADQSVRTDEDQTQADRTTEEQADVRIEVGEGEEEMESRSESRSQLDDISIRHISPPSSPDGINSLSLSESEEEEDNNIDADYTTEDINEDVSIAEKTASDERRIVPRRRVNNIVESQTPSCENNLPQEDDEYTIDGILRKEKSDTIYEEDIVSPDSVWATYNLKMYSGYINARYSDYVIVDFEQDSSRIKNEDLNPLDIRIGDTLNVKGKRFKCIVTGLSTGEPVNGIRCIRGYNLVHVKKNSKSRKVSEDNEFVFAVSQCSMELGDWVVHQQKFQIKQRGENDVQVGVCVGSEIFPTPNIPMCPATTTNGINLTYPSTPSKLSRHSTMSSRPLSPSPKKGIVQTSQLFANRLFCITNIEGSRKQTIKNLIETNGGIYLDFNLMDIFQYMSRTLDAGGGLYFNSSYSITSELKFVALLSSNYCRSSKYLQALALGWPILSDVYIDDVISGVIELEQWPAYCLPAGHSSKLNTVANCDLFQFRRNYELGQSLDFQMNLNNSLLRNYNVVIASPSVNESHKKSMIEMDTCKFIFHAFGAKSLNYAEFPNEGEDYEDGEFFNLVKTLHSQDNGDILICDYGNNQIAKLLYSFIDQANSASEKPARRHRSRLKRLHDCIELKIVDWEWVVQCVISGHIWQPTVTIKING</sequence>
<keyword evidence="3" id="KW-0539">Nucleus</keyword>
<feature type="domain" description="BRCT" evidence="5">
    <location>
        <begin position="801"/>
        <end position="903"/>
    </location>
</feature>
<feature type="domain" description="Rad9-like Rad53-binding" evidence="6">
    <location>
        <begin position="599"/>
        <end position="723"/>
    </location>
</feature>
<feature type="compositionally biased region" description="Basic and acidic residues" evidence="4">
    <location>
        <begin position="491"/>
        <end position="505"/>
    </location>
</feature>
<dbReference type="AlphaFoldDB" id="A0A8H8DA25"/>
<dbReference type="Proteomes" id="UP000669133">
    <property type="component" value="Unassembled WGS sequence"/>
</dbReference>
<dbReference type="OrthoDB" id="129353at2759"/>
<dbReference type="InterPro" id="IPR013914">
    <property type="entry name" value="Rad9_Rad53-bd_dom_fun"/>
</dbReference>
<evidence type="ECO:0000259" key="6">
    <source>
        <dbReference type="Pfam" id="PF08605"/>
    </source>
</evidence>
<protein>
    <submittedName>
        <fullName evidence="7">RAD9</fullName>
    </submittedName>
</protein>
<feature type="compositionally biased region" description="Polar residues" evidence="4">
    <location>
        <begin position="96"/>
        <end position="105"/>
    </location>
</feature>
<organism evidence="7 8">
    <name type="scientific">Candida metapsilosis</name>
    <dbReference type="NCBI Taxonomy" id="273372"/>
    <lineage>
        <taxon>Eukaryota</taxon>
        <taxon>Fungi</taxon>
        <taxon>Dikarya</taxon>
        <taxon>Ascomycota</taxon>
        <taxon>Saccharomycotina</taxon>
        <taxon>Pichiomycetes</taxon>
        <taxon>Debaryomycetaceae</taxon>
        <taxon>Candida/Lodderomyces clade</taxon>
        <taxon>Candida</taxon>
    </lineage>
</organism>
<keyword evidence="8" id="KW-1185">Reference proteome</keyword>
<feature type="region of interest" description="Disordered" evidence="4">
    <location>
        <begin position="308"/>
        <end position="426"/>
    </location>
</feature>
<dbReference type="SUPFAM" id="SSF52113">
    <property type="entry name" value="BRCT domain"/>
    <property type="match status" value="1"/>
</dbReference>
<proteinExistence type="predicted"/>
<feature type="compositionally biased region" description="Acidic residues" evidence="4">
    <location>
        <begin position="60"/>
        <end position="73"/>
    </location>
</feature>
<dbReference type="PANTHER" id="PTHR15321:SF3">
    <property type="entry name" value="TP53-BINDING PROTEIN 1"/>
    <property type="match status" value="1"/>
</dbReference>
<feature type="compositionally biased region" description="Polar residues" evidence="4">
    <location>
        <begin position="776"/>
        <end position="789"/>
    </location>
</feature>
<dbReference type="InterPro" id="IPR036420">
    <property type="entry name" value="BRCT_dom_sf"/>
</dbReference>
<dbReference type="Gene3D" id="3.40.50.10190">
    <property type="entry name" value="BRCT domain"/>
    <property type="match status" value="1"/>
</dbReference>
<feature type="compositionally biased region" description="Basic and acidic residues" evidence="4">
    <location>
        <begin position="164"/>
        <end position="183"/>
    </location>
</feature>
<evidence type="ECO:0000259" key="5">
    <source>
        <dbReference type="Pfam" id="PF00533"/>
    </source>
</evidence>
<feature type="compositionally biased region" description="Acidic residues" evidence="4">
    <location>
        <begin position="524"/>
        <end position="537"/>
    </location>
</feature>
<dbReference type="InterPro" id="IPR001357">
    <property type="entry name" value="BRCT_dom"/>
</dbReference>
<dbReference type="GO" id="GO:0005634">
    <property type="term" value="C:nucleus"/>
    <property type="evidence" value="ECO:0007669"/>
    <property type="project" value="UniProtKB-SubCell"/>
</dbReference>
<feature type="compositionally biased region" description="Basic residues" evidence="4">
    <location>
        <begin position="378"/>
        <end position="394"/>
    </location>
</feature>
<comment type="subcellular location">
    <subcellularLocation>
        <location evidence="1">Nucleus</location>
    </subcellularLocation>
</comment>
<dbReference type="RefSeq" id="XP_067546858.1">
    <property type="nucleotide sequence ID" value="XM_067694548.1"/>
</dbReference>
<dbReference type="GeneID" id="93654007"/>
<evidence type="ECO:0000313" key="8">
    <source>
        <dbReference type="Proteomes" id="UP000669133"/>
    </source>
</evidence>
<dbReference type="CDD" id="cd17745">
    <property type="entry name" value="BRCT_p53bp1_rpt1"/>
    <property type="match status" value="1"/>
</dbReference>
<feature type="compositionally biased region" description="Basic and acidic residues" evidence="4">
    <location>
        <begin position="454"/>
        <end position="464"/>
    </location>
</feature>
<feature type="region of interest" description="Disordered" evidence="4">
    <location>
        <begin position="445"/>
        <end position="537"/>
    </location>
</feature>
<evidence type="ECO:0000256" key="1">
    <source>
        <dbReference type="ARBA" id="ARBA00004123"/>
    </source>
</evidence>
<dbReference type="GO" id="GO:0042393">
    <property type="term" value="F:histone binding"/>
    <property type="evidence" value="ECO:0007669"/>
    <property type="project" value="TreeGrafter"/>
</dbReference>
<dbReference type="Pfam" id="PF08605">
    <property type="entry name" value="Rad9_Rad53_bind"/>
    <property type="match status" value="1"/>
</dbReference>
<feature type="compositionally biased region" description="Polar residues" evidence="4">
    <location>
        <begin position="417"/>
        <end position="426"/>
    </location>
</feature>
<accession>A0A8H8DA25</accession>
<dbReference type="CDD" id="cd17724">
    <property type="entry name" value="BRCT_p53bp1_rpt2"/>
    <property type="match status" value="1"/>
</dbReference>
<dbReference type="GO" id="GO:0000077">
    <property type="term" value="P:DNA damage checkpoint signaling"/>
    <property type="evidence" value="ECO:0007669"/>
    <property type="project" value="TreeGrafter"/>
</dbReference>
<comment type="caution">
    <text evidence="7">The sequence shown here is derived from an EMBL/GenBank/DDBJ whole genome shotgun (WGS) entry which is preliminary data.</text>
</comment>
<feature type="compositionally biased region" description="Polar residues" evidence="4">
    <location>
        <begin position="326"/>
        <end position="338"/>
    </location>
</feature>
<feature type="region of interest" description="Disordered" evidence="4">
    <location>
        <begin position="776"/>
        <end position="795"/>
    </location>
</feature>
<gene>
    <name evidence="7" type="ORF">I9W82_005378</name>
</gene>
<evidence type="ECO:0000256" key="3">
    <source>
        <dbReference type="ARBA" id="ARBA00023242"/>
    </source>
</evidence>
<dbReference type="Pfam" id="PF00533">
    <property type="entry name" value="BRCT"/>
    <property type="match status" value="1"/>
</dbReference>
<dbReference type="GO" id="GO:0045944">
    <property type="term" value="P:positive regulation of transcription by RNA polymerase II"/>
    <property type="evidence" value="ECO:0007669"/>
    <property type="project" value="TreeGrafter"/>
</dbReference>
<dbReference type="InterPro" id="IPR047250">
    <property type="entry name" value="BRCT_p53bp1-like_rpt2"/>
</dbReference>
<feature type="region of interest" description="Disordered" evidence="4">
    <location>
        <begin position="1"/>
        <end position="148"/>
    </location>
</feature>
<feature type="compositionally biased region" description="Polar residues" evidence="4">
    <location>
        <begin position="1"/>
        <end position="14"/>
    </location>
</feature>
<reference evidence="7 8" key="1">
    <citation type="submission" date="2020-12" db="EMBL/GenBank/DDBJ databases">
        <title>Effect of drift, selection, and recombination on the evolution of hybrid genomes in Candida yeast pathogens.</title>
        <authorList>
            <person name="Mixao V."/>
            <person name="Ksiezopolska E."/>
            <person name="Saus E."/>
            <person name="Boekhout T."/>
            <person name="Gacser A."/>
            <person name="Gabaldon T."/>
        </authorList>
    </citation>
    <scope>NUCLEOTIDE SEQUENCE [LARGE SCALE GENOMIC DNA]</scope>
    <source>
        <strain evidence="7 8">BP57</strain>
    </source>
</reference>
<evidence type="ECO:0000256" key="2">
    <source>
        <dbReference type="ARBA" id="ARBA00022763"/>
    </source>
</evidence>